<feature type="transmembrane region" description="Helical" evidence="1">
    <location>
        <begin position="15"/>
        <end position="36"/>
    </location>
</feature>
<keyword evidence="1" id="KW-0472">Membrane</keyword>
<feature type="transmembrane region" description="Helical" evidence="1">
    <location>
        <begin position="132"/>
        <end position="153"/>
    </location>
</feature>
<proteinExistence type="predicted"/>
<feature type="transmembrane region" description="Helical" evidence="1">
    <location>
        <begin position="56"/>
        <end position="83"/>
    </location>
</feature>
<accession>A0A934VPQ0</accession>
<evidence type="ECO:0000313" key="3">
    <source>
        <dbReference type="Proteomes" id="UP000603141"/>
    </source>
</evidence>
<protein>
    <submittedName>
        <fullName evidence="2">DUF2254 domain-containing protein</fullName>
    </submittedName>
</protein>
<dbReference type="EMBL" id="JAENIJ010000003">
    <property type="protein sequence ID" value="MBK1881256.1"/>
    <property type="molecule type" value="Genomic_DNA"/>
</dbReference>
<organism evidence="2 3">
    <name type="scientific">Luteolibacter pohnpeiensis</name>
    <dbReference type="NCBI Taxonomy" id="454153"/>
    <lineage>
        <taxon>Bacteria</taxon>
        <taxon>Pseudomonadati</taxon>
        <taxon>Verrucomicrobiota</taxon>
        <taxon>Verrucomicrobiia</taxon>
        <taxon>Verrucomicrobiales</taxon>
        <taxon>Verrucomicrobiaceae</taxon>
        <taxon>Luteolibacter</taxon>
    </lineage>
</organism>
<sequence>MTLLQFYLSKIKSMLWVRPVLLSGAAIFWIIFASLADKRFPEKWTIQIEKETLVDLFTILATTMLTVATFSVSAVASAFASVASSASPRATRIVMSDTGVQSTLASFLAAFIYALVSITALSGFSFGRSGRFVLFVGFVAIVAWVLMSFLRWVDRVSRLGKLGDTLDRVSLAARETLSNPQMVGPLGGRPLSESNHEQSAGLAWFPEKFGYIQYINMEELQKLAEELKTEIVLQVRPGSLVTKNIPIGKLYGGTKPDDEVWRKLQRCLAIDNNRNETTDPRFAMILMAEVADRALSPAVNDPGTAIEVLSIQTELFHIWATNDLDRKVGQADFDRIFAPCIAAEDLVFDAFHPIARDGSAMVEVGMRLQKALWSIMHLDHEDLRQAADGFRQTALEYFEHGLLIESQRQRVRELARRELSRD</sequence>
<name>A0A934VPQ0_9BACT</name>
<dbReference type="AlphaFoldDB" id="A0A934VPQ0"/>
<dbReference type="Proteomes" id="UP000603141">
    <property type="component" value="Unassembled WGS sequence"/>
</dbReference>
<dbReference type="RefSeq" id="WP_200267294.1">
    <property type="nucleotide sequence ID" value="NZ_JAENIJ010000003.1"/>
</dbReference>
<feature type="transmembrane region" description="Helical" evidence="1">
    <location>
        <begin position="104"/>
        <end position="126"/>
    </location>
</feature>
<keyword evidence="1" id="KW-1133">Transmembrane helix</keyword>
<reference evidence="2" key="1">
    <citation type="submission" date="2021-01" db="EMBL/GenBank/DDBJ databases">
        <title>Modified the classification status of verrucomicrobia.</title>
        <authorList>
            <person name="Feng X."/>
        </authorList>
    </citation>
    <scope>NUCLEOTIDE SEQUENCE</scope>
    <source>
        <strain evidence="2">KCTC 22041</strain>
    </source>
</reference>
<comment type="caution">
    <text evidence="2">The sequence shown here is derived from an EMBL/GenBank/DDBJ whole genome shotgun (WGS) entry which is preliminary data.</text>
</comment>
<dbReference type="Pfam" id="PF10011">
    <property type="entry name" value="DUF2254"/>
    <property type="match status" value="1"/>
</dbReference>
<evidence type="ECO:0000256" key="1">
    <source>
        <dbReference type="SAM" id="Phobius"/>
    </source>
</evidence>
<gene>
    <name evidence="2" type="ORF">JIN85_02450</name>
</gene>
<dbReference type="InterPro" id="IPR018723">
    <property type="entry name" value="DUF2254_membrane"/>
</dbReference>
<evidence type="ECO:0000313" key="2">
    <source>
        <dbReference type="EMBL" id="MBK1881256.1"/>
    </source>
</evidence>
<keyword evidence="3" id="KW-1185">Reference proteome</keyword>
<keyword evidence="1" id="KW-0812">Transmembrane</keyword>